<dbReference type="InterPro" id="IPR023997">
    <property type="entry name" value="TonB-dep_OMP_SusC/RagA_CS"/>
</dbReference>
<dbReference type="NCBIfam" id="TIGR04057">
    <property type="entry name" value="SusC_RagA_signa"/>
    <property type="match status" value="1"/>
</dbReference>
<evidence type="ECO:0000313" key="3">
    <source>
        <dbReference type="EMBL" id="MBE9665741.1"/>
    </source>
</evidence>
<comment type="caution">
    <text evidence="3">The sequence shown here is derived from an EMBL/GenBank/DDBJ whole genome shotgun (WGS) entry which is preliminary data.</text>
</comment>
<dbReference type="RefSeq" id="WP_194105131.1">
    <property type="nucleotide sequence ID" value="NZ_JADFFM010000001.1"/>
</dbReference>
<comment type="subcellular location">
    <subcellularLocation>
        <location evidence="1">Cell outer membrane</location>
        <topology evidence="1">Multi-pass membrane protein</topology>
    </subcellularLocation>
</comment>
<keyword evidence="3" id="KW-0675">Receptor</keyword>
<reference evidence="3 4" key="1">
    <citation type="submission" date="2020-10" db="EMBL/GenBank/DDBJ databases">
        <title>Mucilaginibacter mali sp. nov., isolated from rhizosphere soil of apple orchard.</title>
        <authorList>
            <person name="Lee J.-S."/>
            <person name="Kim H.S."/>
            <person name="Kim J.-S."/>
        </authorList>
    </citation>
    <scope>NUCLEOTIDE SEQUENCE [LARGE SCALE GENOMIC DNA]</scope>
    <source>
        <strain evidence="3 4">KCTC 23157</strain>
    </source>
</reference>
<keyword evidence="1" id="KW-0472">Membrane</keyword>
<feature type="domain" description="TonB-dependent receptor plug" evidence="2">
    <location>
        <begin position="181"/>
        <end position="286"/>
    </location>
</feature>
<dbReference type="InterPro" id="IPR012910">
    <property type="entry name" value="Plug_dom"/>
</dbReference>
<accession>A0ABR9XEU3</accession>
<dbReference type="InterPro" id="IPR039426">
    <property type="entry name" value="TonB-dep_rcpt-like"/>
</dbReference>
<evidence type="ECO:0000313" key="4">
    <source>
        <dbReference type="Proteomes" id="UP000632774"/>
    </source>
</evidence>
<dbReference type="InterPro" id="IPR037066">
    <property type="entry name" value="Plug_dom_sf"/>
</dbReference>
<dbReference type="InterPro" id="IPR023996">
    <property type="entry name" value="TonB-dep_OMP_SusC/RagA"/>
</dbReference>
<keyword evidence="1" id="KW-0998">Cell outer membrane</keyword>
<dbReference type="Gene3D" id="2.170.130.10">
    <property type="entry name" value="TonB-dependent receptor, plug domain"/>
    <property type="match status" value="1"/>
</dbReference>
<proteinExistence type="inferred from homology"/>
<dbReference type="PROSITE" id="PS52016">
    <property type="entry name" value="TONB_DEPENDENT_REC_3"/>
    <property type="match status" value="1"/>
</dbReference>
<dbReference type="Pfam" id="PF07715">
    <property type="entry name" value="Plug"/>
    <property type="match status" value="1"/>
</dbReference>
<dbReference type="SUPFAM" id="SSF56935">
    <property type="entry name" value="Porins"/>
    <property type="match status" value="1"/>
</dbReference>
<protein>
    <submittedName>
        <fullName evidence="3">TonB-dependent receptor</fullName>
    </submittedName>
</protein>
<evidence type="ECO:0000259" key="2">
    <source>
        <dbReference type="Pfam" id="PF07715"/>
    </source>
</evidence>
<keyword evidence="1" id="KW-0813">Transport</keyword>
<dbReference type="SUPFAM" id="SSF49464">
    <property type="entry name" value="Carboxypeptidase regulatory domain-like"/>
    <property type="match status" value="1"/>
</dbReference>
<dbReference type="Gene3D" id="2.60.40.1120">
    <property type="entry name" value="Carboxypeptidase-like, regulatory domain"/>
    <property type="match status" value="1"/>
</dbReference>
<dbReference type="NCBIfam" id="TIGR04056">
    <property type="entry name" value="OMP_RagA_SusC"/>
    <property type="match status" value="1"/>
</dbReference>
<dbReference type="Pfam" id="PF13715">
    <property type="entry name" value="CarbopepD_reg_2"/>
    <property type="match status" value="1"/>
</dbReference>
<dbReference type="Proteomes" id="UP000632774">
    <property type="component" value="Unassembled WGS sequence"/>
</dbReference>
<organism evidence="3 4">
    <name type="scientific">Mucilaginibacter boryungensis</name>
    <dbReference type="NCBI Taxonomy" id="768480"/>
    <lineage>
        <taxon>Bacteria</taxon>
        <taxon>Pseudomonadati</taxon>
        <taxon>Bacteroidota</taxon>
        <taxon>Sphingobacteriia</taxon>
        <taxon>Sphingobacteriales</taxon>
        <taxon>Sphingobacteriaceae</taxon>
        <taxon>Mucilaginibacter</taxon>
    </lineage>
</organism>
<dbReference type="InterPro" id="IPR008969">
    <property type="entry name" value="CarboxyPept-like_regulatory"/>
</dbReference>
<dbReference type="EMBL" id="JADFFM010000001">
    <property type="protein sequence ID" value="MBE9665741.1"/>
    <property type="molecule type" value="Genomic_DNA"/>
</dbReference>
<gene>
    <name evidence="3" type="ORF">IRJ18_05165</name>
</gene>
<evidence type="ECO:0000256" key="1">
    <source>
        <dbReference type="PROSITE-ProRule" id="PRU01360"/>
    </source>
</evidence>
<name>A0ABR9XEU3_9SPHI</name>
<comment type="similarity">
    <text evidence="1">Belongs to the TonB-dependent receptor family.</text>
</comment>
<keyword evidence="4" id="KW-1185">Reference proteome</keyword>
<sequence length="1096" mass="121207">MLTISAFCISRSIIKPIQSMIMQIYTNQKSTNYIRYFFKWDTQSIYRIRILCMLICCVGILRTANATTFGTPKIKDNTSSINKLPPFVLSGIVVDEKDEPLPGASVKIKGTTKGVVTDVYGKFLIEVPSENDSLVVSFVTFKTKTVHIGNVKNIKVSLDPDIKGRTLNETVVTAFGSTQKKTSLTAAITTVKVSDLQKSPVPSLSNALGGKVTGVITRQVSGSPGADGANIYIRGVATSSSTNPLILIDGVERDINTINVEEIESFTVLKDASSTAVYGIRGANGVILITTKRGVAGTPKVTLRTETAIDQSLRLPNYINAFEYATLVNEARFNSGLAPQYTASDLQKYQDHSDPYLHPDVDWVDATLKKSTMQSVNNLNIRGGNETFKYYSNVGYTVQQGIFKEDPDVSYSSNTSYKRYNFRNNVDVSLSKTFSVALNVGGNVATANYPGYNLGNFQNFTGNQYLIFEFLNLTPNNAFPLKNPNGTNPGISGTLNESPYVKVTQKGYQRVFRSNVQTSLEPKWDLSKLVTPGLTARGLFAYDFRSSTTNTRSRTAGTFQYTGKDANGVDQYKTINTETALGYDAPSSIADRNLQLELTLDYNRTFGKHAVTGLVVARRIERVDMTAGSSIQNLPFRQEGYATRLTYGYDNRYLIEGNLGYTGSENFAPGKKFGFFPAGSVGWLISNEKFWNPAIINSFKIRGSYGLSGNDQIGGDRFLFQTTINKAAGNYSFGESPTTQGGAFSEARIGNEAITWEVARKLDIGTDISILNGKIDLTIDLFKEHRTNILLQRQQIPLASGYPSSIIPYANLGIIDNKGFEVSLDLRNQTKSGFYYAFSSRFTFSRNIWVEDDKPYKALAYQNSRGNSLNESYGYIALGLFQNQNEINNSPSQTALKPNTAPGDVKYQDLNGDGKITTDDQTFIGYGRTPEIMFGFGPSFAYKGFDLSAWFTGAAHTNMDLGASDASTKSRAFWAFYDQGFNVLRGYYDNHWVPGADNTNAKYPAVTSTQRHSNNYVTSTLWLRNGDYLRLSTAEIGYTLPKSIIQKLHINKLRLFVNGQNLAIWDHIKIINPEDNNTNENYPLTRNINFGALIGF</sequence>
<keyword evidence="1" id="KW-1134">Transmembrane beta strand</keyword>
<keyword evidence="1" id="KW-0812">Transmembrane</keyword>